<gene>
    <name evidence="2" type="ORF">EUGRSUZ_C01818</name>
</gene>
<dbReference type="CDD" id="cd14371">
    <property type="entry name" value="CUE_CID7_like"/>
    <property type="match status" value="1"/>
</dbReference>
<dbReference type="STRING" id="71139.A0A059CRC5"/>
<dbReference type="InParanoid" id="A0A059CRC5"/>
<dbReference type="eggNOG" id="ENOG502S2Y2">
    <property type="taxonomic scope" value="Eukaryota"/>
</dbReference>
<dbReference type="AlphaFoldDB" id="A0A059CRC5"/>
<dbReference type="InterPro" id="IPR003892">
    <property type="entry name" value="CUE"/>
</dbReference>
<dbReference type="Gramene" id="KCW80475">
    <property type="protein sequence ID" value="KCW80475"/>
    <property type="gene ID" value="EUGRSUZ_C01818"/>
</dbReference>
<dbReference type="GO" id="GO:0043130">
    <property type="term" value="F:ubiquitin binding"/>
    <property type="evidence" value="ECO:0007669"/>
    <property type="project" value="InterPro"/>
</dbReference>
<dbReference type="SUPFAM" id="SSF46934">
    <property type="entry name" value="UBA-like"/>
    <property type="match status" value="1"/>
</dbReference>
<dbReference type="PANTHER" id="PTHR37252">
    <property type="entry name" value="POLYADENYLATE-BINDING PROTEIN-INTERACTING PROTEIN 6"/>
    <property type="match status" value="1"/>
</dbReference>
<dbReference type="InterPro" id="IPR041806">
    <property type="entry name" value="CID5/6/7_CUE"/>
</dbReference>
<dbReference type="InterPro" id="IPR038981">
    <property type="entry name" value="CID5/CID6"/>
</dbReference>
<accession>A0A059CRC5</accession>
<organism evidence="2">
    <name type="scientific">Eucalyptus grandis</name>
    <name type="common">Flooded gum</name>
    <dbReference type="NCBI Taxonomy" id="71139"/>
    <lineage>
        <taxon>Eukaryota</taxon>
        <taxon>Viridiplantae</taxon>
        <taxon>Streptophyta</taxon>
        <taxon>Embryophyta</taxon>
        <taxon>Tracheophyta</taxon>
        <taxon>Spermatophyta</taxon>
        <taxon>Magnoliopsida</taxon>
        <taxon>eudicotyledons</taxon>
        <taxon>Gunneridae</taxon>
        <taxon>Pentapetalae</taxon>
        <taxon>rosids</taxon>
        <taxon>malvids</taxon>
        <taxon>Myrtales</taxon>
        <taxon>Myrtaceae</taxon>
        <taxon>Myrtoideae</taxon>
        <taxon>Eucalypteae</taxon>
        <taxon>Eucalyptus</taxon>
    </lineage>
</organism>
<dbReference type="Gene3D" id="1.10.8.10">
    <property type="entry name" value="DNA helicase RuvA subunit, C-terminal domain"/>
    <property type="match status" value="1"/>
</dbReference>
<protein>
    <recommendedName>
        <fullName evidence="1">CUE domain-containing protein</fullName>
    </recommendedName>
</protein>
<evidence type="ECO:0000313" key="2">
    <source>
        <dbReference type="EMBL" id="KCW80475.1"/>
    </source>
</evidence>
<dbReference type="EMBL" id="KK198755">
    <property type="protein sequence ID" value="KCW80475.1"/>
    <property type="molecule type" value="Genomic_DNA"/>
</dbReference>
<dbReference type="InterPro" id="IPR009060">
    <property type="entry name" value="UBA-like_sf"/>
</dbReference>
<feature type="domain" description="CUE" evidence="1">
    <location>
        <begin position="106"/>
        <end position="149"/>
    </location>
</feature>
<dbReference type="Pfam" id="PF02845">
    <property type="entry name" value="CUE"/>
    <property type="match status" value="1"/>
</dbReference>
<proteinExistence type="predicted"/>
<reference evidence="2" key="1">
    <citation type="submission" date="2013-07" db="EMBL/GenBank/DDBJ databases">
        <title>The genome of Eucalyptus grandis.</title>
        <authorList>
            <person name="Schmutz J."/>
            <person name="Hayes R."/>
            <person name="Myburg A."/>
            <person name="Tuskan G."/>
            <person name="Grattapaglia D."/>
            <person name="Rokhsar D.S."/>
        </authorList>
    </citation>
    <scope>NUCLEOTIDE SEQUENCE</scope>
    <source>
        <tissue evidence="2">Leaf extractions</tissue>
    </source>
</reference>
<evidence type="ECO:0000259" key="1">
    <source>
        <dbReference type="PROSITE" id="PS51140"/>
    </source>
</evidence>
<name>A0A059CRC5_EUCGR</name>
<dbReference type="OrthoDB" id="769720at2759"/>
<dbReference type="OMA" id="YLANKCD"/>
<dbReference type="FunCoup" id="A0A059CRC5">
    <property type="interactions" value="1375"/>
</dbReference>
<dbReference type="PANTHER" id="PTHR37252:SF3">
    <property type="entry name" value="POLYADENYLATE-BINDING PROTEIN-INTERACTING PROTEIN 6"/>
    <property type="match status" value="1"/>
</dbReference>
<dbReference type="PROSITE" id="PS51140">
    <property type="entry name" value="CUE"/>
    <property type="match status" value="1"/>
</dbReference>
<sequence>MKSGSSSLNPHAASYVPLSKRVADHKGGAFEGTFGDCKSSNVTAFSEPLVQFDQGQDRGRAAIHPNFHETSNFPAVEYFSSKSHSAHGSTSRQPINFPEKQVPDEELEMDVEYLQMQFPGLSDQSIADVYLANKGDLDATIDMLSQLEFNLDDFPENLPETLDIGDVAVPTSVAESGYVKLKSVKGEATASSSS</sequence>
<dbReference type="KEGG" id="egr:104437084"/>